<protein>
    <submittedName>
        <fullName evidence="1">Conjugative transfer protein TrbE</fullName>
    </submittedName>
</protein>
<evidence type="ECO:0000313" key="1">
    <source>
        <dbReference type="EMBL" id="APZ55170.1"/>
    </source>
</evidence>
<proteinExistence type="predicted"/>
<accession>A0A1P8V0J1</accession>
<dbReference type="STRING" id="1250539.Ga0080574_TMP4836"/>
<dbReference type="KEGG" id="paby:Ga0080574_TMP4836"/>
<organism evidence="1 2">
    <name type="scientific">Salipiger abyssi</name>
    <dbReference type="NCBI Taxonomy" id="1250539"/>
    <lineage>
        <taxon>Bacteria</taxon>
        <taxon>Pseudomonadati</taxon>
        <taxon>Pseudomonadota</taxon>
        <taxon>Alphaproteobacteria</taxon>
        <taxon>Rhodobacterales</taxon>
        <taxon>Roseobacteraceae</taxon>
        <taxon>Salipiger</taxon>
    </lineage>
</organism>
<name>A0A1P8V0J1_9RHOB</name>
<dbReference type="AlphaFoldDB" id="A0A1P8V0J1"/>
<reference evidence="1 2" key="1">
    <citation type="submission" date="2016-04" db="EMBL/GenBank/DDBJ databases">
        <title>Deep-sea bacteria in the southern Pacific.</title>
        <authorList>
            <person name="Tang K."/>
        </authorList>
    </citation>
    <scope>NUCLEOTIDE SEQUENCE [LARGE SCALE GENOMIC DNA]</scope>
    <source>
        <strain evidence="1 2">JLT2014</strain>
    </source>
</reference>
<dbReference type="EMBL" id="CP015093">
    <property type="protein sequence ID" value="APZ55170.1"/>
    <property type="molecule type" value="Genomic_DNA"/>
</dbReference>
<keyword evidence="2" id="KW-1185">Reference proteome</keyword>
<gene>
    <name evidence="1" type="ORF">Ga0080574_TMP4836</name>
</gene>
<dbReference type="Proteomes" id="UP000187059">
    <property type="component" value="Chromosome"/>
</dbReference>
<sequence length="63" mass="7072">MPDQPLAGGLEPRLGDHHLRVLTITAFPGGHDPGLLDELNRLAFPYRWSTGPSSWTSWMRRSC</sequence>
<evidence type="ECO:0000313" key="2">
    <source>
        <dbReference type="Proteomes" id="UP000187059"/>
    </source>
</evidence>